<dbReference type="EMBL" id="JAWDJW010001608">
    <property type="protein sequence ID" value="KAK3078795.1"/>
    <property type="molecule type" value="Genomic_DNA"/>
</dbReference>
<protein>
    <submittedName>
        <fullName evidence="1">Uncharacterized protein</fullName>
    </submittedName>
</protein>
<comment type="caution">
    <text evidence="1">The sequence shown here is derived from an EMBL/GenBank/DDBJ whole genome shotgun (WGS) entry which is preliminary data.</text>
</comment>
<name>A0ACC3DQC1_9PEZI</name>
<feature type="non-terminal residue" evidence="1">
    <location>
        <position position="1"/>
    </location>
</feature>
<evidence type="ECO:0000313" key="1">
    <source>
        <dbReference type="EMBL" id="KAK3078795.1"/>
    </source>
</evidence>
<evidence type="ECO:0000313" key="2">
    <source>
        <dbReference type="Proteomes" id="UP001186974"/>
    </source>
</evidence>
<sequence length="231" mass="25222">GLVEDAIEKCLNKFNFTQGARNRLREMREKHLLEELQQNMWDKGEEKAQTSNGFEGSKTTIDDNRDEAAVTSSLGSEATGRGDSDTPQPVDDLDQFPIPELELELDNVGSDAPDVHDPPVAVGQNWDPLHRSNPEIHTQRSDRDGEDEEASHGDAGVPVADQAIQDRAVEAEVFQTANVDADSLDFSPAPDPAPRQQQQTPSAESIEQARRNLEEKSDESAQRGAGGAGLQ</sequence>
<keyword evidence="2" id="KW-1185">Reference proteome</keyword>
<proteinExistence type="predicted"/>
<reference evidence="1" key="1">
    <citation type="submission" date="2024-09" db="EMBL/GenBank/DDBJ databases">
        <title>Black Yeasts Isolated from many extreme environments.</title>
        <authorList>
            <person name="Coleine C."/>
            <person name="Stajich J.E."/>
            <person name="Selbmann L."/>
        </authorList>
    </citation>
    <scope>NUCLEOTIDE SEQUENCE</scope>
    <source>
        <strain evidence="1">CCFEE 5737</strain>
    </source>
</reference>
<gene>
    <name evidence="1" type="ORF">LTS18_006601</name>
</gene>
<dbReference type="Proteomes" id="UP001186974">
    <property type="component" value="Unassembled WGS sequence"/>
</dbReference>
<accession>A0ACC3DQC1</accession>
<organism evidence="1 2">
    <name type="scientific">Coniosporium uncinatum</name>
    <dbReference type="NCBI Taxonomy" id="93489"/>
    <lineage>
        <taxon>Eukaryota</taxon>
        <taxon>Fungi</taxon>
        <taxon>Dikarya</taxon>
        <taxon>Ascomycota</taxon>
        <taxon>Pezizomycotina</taxon>
        <taxon>Dothideomycetes</taxon>
        <taxon>Dothideomycetes incertae sedis</taxon>
        <taxon>Coniosporium</taxon>
    </lineage>
</organism>